<dbReference type="GO" id="GO:0006412">
    <property type="term" value="P:translation"/>
    <property type="evidence" value="ECO:0007669"/>
    <property type="project" value="InterPro"/>
</dbReference>
<dbReference type="CDD" id="cd23701">
    <property type="entry name" value="At1g26750"/>
    <property type="match status" value="1"/>
</dbReference>
<dbReference type="STRING" id="50429.A0A2B4SV44"/>
<proteinExistence type="inferred from homology"/>
<reference evidence="9" key="1">
    <citation type="journal article" date="2017" name="bioRxiv">
        <title>Comparative analysis of the genomes of Stylophora pistillata and Acropora digitifera provides evidence for extensive differences between species of corals.</title>
        <authorList>
            <person name="Voolstra C.R."/>
            <person name="Li Y."/>
            <person name="Liew Y.J."/>
            <person name="Baumgarten S."/>
            <person name="Zoccola D."/>
            <person name="Flot J.-F."/>
            <person name="Tambutte S."/>
            <person name="Allemand D."/>
            <person name="Aranda M."/>
        </authorList>
    </citation>
    <scope>NUCLEOTIDE SEQUENCE [LARGE SCALE GENOMIC DNA]</scope>
</reference>
<gene>
    <name evidence="8" type="primary">Mrps23</name>
    <name evidence="8" type="ORF">AWC38_SpisGene2212</name>
</gene>
<dbReference type="AlphaFoldDB" id="A0A2B4SV44"/>
<dbReference type="Proteomes" id="UP000225706">
    <property type="component" value="Unassembled WGS sequence"/>
</dbReference>
<evidence type="ECO:0000313" key="9">
    <source>
        <dbReference type="Proteomes" id="UP000225706"/>
    </source>
</evidence>
<evidence type="ECO:0000256" key="6">
    <source>
        <dbReference type="ARBA" id="ARBA00035137"/>
    </source>
</evidence>
<evidence type="ECO:0000259" key="7">
    <source>
        <dbReference type="Pfam" id="PF10484"/>
    </source>
</evidence>
<dbReference type="GO" id="GO:0005840">
    <property type="term" value="C:ribosome"/>
    <property type="evidence" value="ECO:0007669"/>
    <property type="project" value="UniProtKB-KW"/>
</dbReference>
<evidence type="ECO:0000256" key="1">
    <source>
        <dbReference type="ARBA" id="ARBA00004173"/>
    </source>
</evidence>
<evidence type="ECO:0000256" key="3">
    <source>
        <dbReference type="ARBA" id="ARBA00022980"/>
    </source>
</evidence>
<protein>
    <recommendedName>
        <fullName evidence="6">Small ribosomal subunit protein mS23</fullName>
    </recommendedName>
</protein>
<comment type="similarity">
    <text evidence="2">Belongs to the mitochondrion-specific ribosomal protein mS23 family.</text>
</comment>
<dbReference type="GO" id="GO:0003735">
    <property type="term" value="F:structural constituent of ribosome"/>
    <property type="evidence" value="ECO:0007669"/>
    <property type="project" value="InterPro"/>
</dbReference>
<comment type="subcellular location">
    <subcellularLocation>
        <location evidence="1">Mitochondrion</location>
    </subcellularLocation>
</comment>
<name>A0A2B4SV44_STYPI</name>
<evidence type="ECO:0000256" key="2">
    <source>
        <dbReference type="ARBA" id="ARBA00009864"/>
    </source>
</evidence>
<dbReference type="Pfam" id="PF10484">
    <property type="entry name" value="MRP-S23"/>
    <property type="match status" value="1"/>
</dbReference>
<dbReference type="EMBL" id="LSMT01000017">
    <property type="protein sequence ID" value="PFX32963.1"/>
    <property type="molecule type" value="Genomic_DNA"/>
</dbReference>
<dbReference type="InterPro" id="IPR019520">
    <property type="entry name" value="Ribosomal_mS23_met"/>
</dbReference>
<dbReference type="PANTHER" id="PTHR15925">
    <property type="entry name" value="MITOCHONDRIAL RIBOSOMAL PROTEIN S23"/>
    <property type="match status" value="1"/>
</dbReference>
<dbReference type="InterPro" id="IPR023611">
    <property type="entry name" value="mS23_dom_met"/>
</dbReference>
<evidence type="ECO:0000256" key="5">
    <source>
        <dbReference type="ARBA" id="ARBA00023274"/>
    </source>
</evidence>
<dbReference type="InterPro" id="IPR059242">
    <property type="entry name" value="mS23_dom"/>
</dbReference>
<dbReference type="GO" id="GO:0005739">
    <property type="term" value="C:mitochondrion"/>
    <property type="evidence" value="ECO:0007669"/>
    <property type="project" value="InterPro"/>
</dbReference>
<keyword evidence="5" id="KW-0687">Ribonucleoprotein</keyword>
<evidence type="ECO:0000256" key="4">
    <source>
        <dbReference type="ARBA" id="ARBA00023128"/>
    </source>
</evidence>
<accession>A0A2B4SV44</accession>
<organism evidence="8 9">
    <name type="scientific">Stylophora pistillata</name>
    <name type="common">Smooth cauliflower coral</name>
    <dbReference type="NCBI Taxonomy" id="50429"/>
    <lineage>
        <taxon>Eukaryota</taxon>
        <taxon>Metazoa</taxon>
        <taxon>Cnidaria</taxon>
        <taxon>Anthozoa</taxon>
        <taxon>Hexacorallia</taxon>
        <taxon>Scleractinia</taxon>
        <taxon>Astrocoeniina</taxon>
        <taxon>Pocilloporidae</taxon>
        <taxon>Stylophora</taxon>
    </lineage>
</organism>
<dbReference type="PANTHER" id="PTHR15925:SF2">
    <property type="entry name" value="SMALL RIBOSOMAL SUBUNIT PROTEIN MS23"/>
    <property type="match status" value="1"/>
</dbReference>
<sequence length="131" mass="15354">MVGTRHLRGTVLSRVRHLLRSGAMTKTPLWVPVVEAFPPLKETKLNRKGDEELMHKIIYPEDEFRKLFYQRFNTNQPLSLWGEHHSYCDRFVEGCMEKVNQGLNKEEAVESTVKTLFTNQSSAIPDMWFEE</sequence>
<keyword evidence="4" id="KW-0496">Mitochondrion</keyword>
<feature type="domain" description="Small ribosomal subunit protein mS23 conserved" evidence="7">
    <location>
        <begin position="8"/>
        <end position="118"/>
    </location>
</feature>
<keyword evidence="3 8" id="KW-0689">Ribosomal protein</keyword>
<evidence type="ECO:0000313" key="8">
    <source>
        <dbReference type="EMBL" id="PFX32963.1"/>
    </source>
</evidence>
<keyword evidence="9" id="KW-1185">Reference proteome</keyword>
<comment type="caution">
    <text evidence="8">The sequence shown here is derived from an EMBL/GenBank/DDBJ whole genome shotgun (WGS) entry which is preliminary data.</text>
</comment>